<feature type="non-terminal residue" evidence="6">
    <location>
        <position position="1"/>
    </location>
</feature>
<feature type="domain" description="FAD dependent oxidoreductase" evidence="5">
    <location>
        <begin position="119"/>
        <end position="309"/>
    </location>
</feature>
<keyword evidence="1" id="KW-0560">Oxidoreductase</keyword>
<name>A0A814UMN5_9BILA</name>
<dbReference type="Proteomes" id="UP000663829">
    <property type="component" value="Unassembled WGS sequence"/>
</dbReference>
<dbReference type="EMBL" id="CAJOBC010007724">
    <property type="protein sequence ID" value="CAF3940958.1"/>
    <property type="molecule type" value="Genomic_DNA"/>
</dbReference>
<evidence type="ECO:0000256" key="1">
    <source>
        <dbReference type="ARBA" id="ARBA00023002"/>
    </source>
</evidence>
<reference evidence="6" key="1">
    <citation type="submission" date="2021-02" db="EMBL/GenBank/DDBJ databases">
        <authorList>
            <person name="Nowell W R."/>
        </authorList>
    </citation>
    <scope>NUCLEOTIDE SEQUENCE</scope>
</reference>
<feature type="region of interest" description="Disordered" evidence="4">
    <location>
        <begin position="24"/>
        <end position="58"/>
    </location>
</feature>
<evidence type="ECO:0000256" key="2">
    <source>
        <dbReference type="ARBA" id="ARBA00039785"/>
    </source>
</evidence>
<feature type="compositionally biased region" description="Polar residues" evidence="4">
    <location>
        <begin position="24"/>
        <end position="42"/>
    </location>
</feature>
<dbReference type="PANTHER" id="PTHR13847">
    <property type="entry name" value="SARCOSINE DEHYDROGENASE-RELATED"/>
    <property type="match status" value="1"/>
</dbReference>
<dbReference type="GO" id="GO:0032981">
    <property type="term" value="P:mitochondrial respiratory chain complex I assembly"/>
    <property type="evidence" value="ECO:0007669"/>
    <property type="project" value="TreeGrafter"/>
</dbReference>
<evidence type="ECO:0000259" key="5">
    <source>
        <dbReference type="Pfam" id="PF01266"/>
    </source>
</evidence>
<feature type="compositionally biased region" description="Low complexity" evidence="4">
    <location>
        <begin position="43"/>
        <end position="53"/>
    </location>
</feature>
<keyword evidence="8" id="KW-1185">Reference proteome</keyword>
<dbReference type="Gene3D" id="3.50.50.60">
    <property type="entry name" value="FAD/NAD(P)-binding domain"/>
    <property type="match status" value="1"/>
</dbReference>
<comment type="function">
    <text evidence="3">Required for the assembly of the mitochondrial membrane respiratory chain NADH dehydrogenase (Complex I). Involved in mid-late stages of complex I assembly.</text>
</comment>
<dbReference type="OrthoDB" id="424974at2759"/>
<dbReference type="Proteomes" id="UP000681722">
    <property type="component" value="Unassembled WGS sequence"/>
</dbReference>
<evidence type="ECO:0000313" key="6">
    <source>
        <dbReference type="EMBL" id="CAF1176886.1"/>
    </source>
</evidence>
<evidence type="ECO:0000313" key="7">
    <source>
        <dbReference type="EMBL" id="CAF3940958.1"/>
    </source>
</evidence>
<dbReference type="GO" id="GO:0016491">
    <property type="term" value="F:oxidoreductase activity"/>
    <property type="evidence" value="ECO:0007669"/>
    <property type="project" value="UniProtKB-KW"/>
</dbReference>
<organism evidence="6 8">
    <name type="scientific">Didymodactylos carnosus</name>
    <dbReference type="NCBI Taxonomy" id="1234261"/>
    <lineage>
        <taxon>Eukaryota</taxon>
        <taxon>Metazoa</taxon>
        <taxon>Spiralia</taxon>
        <taxon>Gnathifera</taxon>
        <taxon>Rotifera</taxon>
        <taxon>Eurotatoria</taxon>
        <taxon>Bdelloidea</taxon>
        <taxon>Philodinida</taxon>
        <taxon>Philodinidae</taxon>
        <taxon>Didymodactylos</taxon>
    </lineage>
</organism>
<dbReference type="InterPro" id="IPR006076">
    <property type="entry name" value="FAD-dep_OxRdtase"/>
</dbReference>
<gene>
    <name evidence="6" type="ORF">GPM918_LOCUS22488</name>
    <name evidence="7" type="ORF">SRO942_LOCUS22488</name>
</gene>
<dbReference type="EMBL" id="CAJNOQ010007722">
    <property type="protein sequence ID" value="CAF1176886.1"/>
    <property type="molecule type" value="Genomic_DNA"/>
</dbReference>
<sequence>TSLLKQTNSYTRHIVRWASDNLSSDETSKDLSQTRTSKDLPQTTTSSSTPSTEVSKKSFSLINPSNAHTIKRIDDVPENGTIDYIRNRLTIKSKLVVINSRNLKFGYCFEGLNIPIQTDVLIIGGSVIGSSIAYFIKERAPDLSVTVAERDWQYTTASTVLSAGGMRQQFCLEENIQMSVYGAEFLKHIRKHLSILDDNNPPVIDFYHNGYLILASEKGAPLFEENYKTQTSLGAKVKLLSSNLLKQQFPWLNTDAELVGFDKLTQKFPNGNETFNLDKALLLAAEDNQIYSMDAAMIVNAAGPWAGEVSKLANIGVGKGDFSVALPVEPSYN</sequence>
<proteinExistence type="predicted"/>
<dbReference type="InterPro" id="IPR036188">
    <property type="entry name" value="FAD/NAD-bd_sf"/>
</dbReference>
<evidence type="ECO:0000256" key="3">
    <source>
        <dbReference type="ARBA" id="ARBA00046185"/>
    </source>
</evidence>
<comment type="caution">
    <text evidence="6">The sequence shown here is derived from an EMBL/GenBank/DDBJ whole genome shotgun (WGS) entry which is preliminary data.</text>
</comment>
<dbReference type="AlphaFoldDB" id="A0A814UMN5"/>
<dbReference type="SUPFAM" id="SSF51905">
    <property type="entry name" value="FAD/NAD(P)-binding domain"/>
    <property type="match status" value="1"/>
</dbReference>
<evidence type="ECO:0000313" key="8">
    <source>
        <dbReference type="Proteomes" id="UP000663829"/>
    </source>
</evidence>
<accession>A0A814UMN5</accession>
<evidence type="ECO:0000256" key="4">
    <source>
        <dbReference type="SAM" id="MobiDB-lite"/>
    </source>
</evidence>
<dbReference type="GO" id="GO:0005739">
    <property type="term" value="C:mitochondrion"/>
    <property type="evidence" value="ECO:0007669"/>
    <property type="project" value="GOC"/>
</dbReference>
<dbReference type="Pfam" id="PF01266">
    <property type="entry name" value="DAO"/>
    <property type="match status" value="1"/>
</dbReference>
<dbReference type="PANTHER" id="PTHR13847:SF287">
    <property type="entry name" value="FAD-DEPENDENT OXIDOREDUCTASE DOMAIN-CONTAINING PROTEIN 1"/>
    <property type="match status" value="1"/>
</dbReference>
<protein>
    <recommendedName>
        <fullName evidence="2">FAD-dependent oxidoreductase domain-containing protein 1</fullName>
    </recommendedName>
</protein>